<feature type="domain" description="K Homology" evidence="5">
    <location>
        <begin position="400"/>
        <end position="473"/>
    </location>
</feature>
<evidence type="ECO:0000259" key="5">
    <source>
        <dbReference type="SMART" id="SM00322"/>
    </source>
</evidence>
<keyword evidence="1" id="KW-0677">Repeat</keyword>
<dbReference type="InterPro" id="IPR004088">
    <property type="entry name" value="KH_dom_type_1"/>
</dbReference>
<sequence length="480" mass="51876">MDGLVLSSHTVASGQVADVANFFLSCKNGDSDAAVSFLRNVLSYINPHNTDDDQPRKKQRSEATPAELSEPARETTKEALVLDYFENDEMDQKPGTVVMLVPNRQHLLGAIIGKSGTNMNYVQQQSGSRVQLEKKENAASPTMEITITGTVATNNVAVSLLFDKVIQHLKSRDQTSDPFASSLKLIVPNQTVRHLIGKQGNVINALQSTSQAHIQFQNESEMPYGALGRTVTITAPEQSSIQKAEYLISRRMADDSKYDPSWAQNLRKGGGVAQSSSIAPINQLPLPSLPTTTLDQSMSLGYEQMFSQQLQQQQQQLQQAMLQLQQQQQQQQPLQYTTAQFPTPSSIPVQQYTTPGQQYTAPGQNLSSGIGGYYGYGQPSTVTPTSFNAPSLGGSSSGGGSDSIECLVPNQWVSRLIGKAGAHITDMQNKTGARIQFQKEKDMAPGSVSRKVTLTGTPAATAAAQQIINNTVASLQSQGI</sequence>
<organism evidence="6">
    <name type="scientific">Pyramimonas obovata</name>
    <dbReference type="NCBI Taxonomy" id="1411642"/>
    <lineage>
        <taxon>Eukaryota</taxon>
        <taxon>Viridiplantae</taxon>
        <taxon>Chlorophyta</taxon>
        <taxon>Pyramimonadophyceae</taxon>
        <taxon>Pyramimonadales</taxon>
        <taxon>Pyramimonadaceae</taxon>
        <taxon>Pyramimonas</taxon>
        <taxon>Pyramimonas incertae sedis</taxon>
    </lineage>
</organism>
<feature type="coiled-coil region" evidence="3">
    <location>
        <begin position="303"/>
        <end position="330"/>
    </location>
</feature>
<accession>A0A7S0N5T6</accession>
<dbReference type="PROSITE" id="PS50084">
    <property type="entry name" value="KH_TYPE_1"/>
    <property type="match status" value="3"/>
</dbReference>
<evidence type="ECO:0000256" key="3">
    <source>
        <dbReference type="SAM" id="Coils"/>
    </source>
</evidence>
<dbReference type="CDD" id="cd00105">
    <property type="entry name" value="KH-I"/>
    <property type="match status" value="1"/>
</dbReference>
<feature type="domain" description="K Homology" evidence="5">
    <location>
        <begin position="179"/>
        <end position="253"/>
    </location>
</feature>
<reference evidence="6" key="1">
    <citation type="submission" date="2021-01" db="EMBL/GenBank/DDBJ databases">
        <authorList>
            <person name="Corre E."/>
            <person name="Pelletier E."/>
            <person name="Niang G."/>
            <person name="Scheremetjew M."/>
            <person name="Finn R."/>
            <person name="Kale V."/>
            <person name="Holt S."/>
            <person name="Cochrane G."/>
            <person name="Meng A."/>
            <person name="Brown T."/>
            <person name="Cohen L."/>
        </authorList>
    </citation>
    <scope>NUCLEOTIDE SEQUENCE</scope>
    <source>
        <strain evidence="6">CCMP722</strain>
    </source>
</reference>
<evidence type="ECO:0000256" key="4">
    <source>
        <dbReference type="SAM" id="MobiDB-lite"/>
    </source>
</evidence>
<keyword evidence="3" id="KW-0175">Coiled coil</keyword>
<protein>
    <recommendedName>
        <fullName evidence="5">K Homology domain-containing protein</fullName>
    </recommendedName>
</protein>
<dbReference type="InterPro" id="IPR036612">
    <property type="entry name" value="KH_dom_type_1_sf"/>
</dbReference>
<dbReference type="AlphaFoldDB" id="A0A7S0N5T6"/>
<proteinExistence type="predicted"/>
<feature type="domain" description="K Homology" evidence="5">
    <location>
        <begin position="93"/>
        <end position="166"/>
    </location>
</feature>
<dbReference type="Gene3D" id="3.30.1370.10">
    <property type="entry name" value="K Homology domain, type 1"/>
    <property type="match status" value="3"/>
</dbReference>
<dbReference type="GO" id="GO:0003723">
    <property type="term" value="F:RNA binding"/>
    <property type="evidence" value="ECO:0007669"/>
    <property type="project" value="UniProtKB-UniRule"/>
</dbReference>
<dbReference type="SMART" id="SM00322">
    <property type="entry name" value="KH"/>
    <property type="match status" value="3"/>
</dbReference>
<dbReference type="InterPro" id="IPR004087">
    <property type="entry name" value="KH_dom"/>
</dbReference>
<dbReference type="Pfam" id="PF00013">
    <property type="entry name" value="KH_1"/>
    <property type="match status" value="3"/>
</dbReference>
<dbReference type="SUPFAM" id="SSF54791">
    <property type="entry name" value="Eukaryotic type KH-domain (KH-domain type I)"/>
    <property type="match status" value="3"/>
</dbReference>
<dbReference type="PANTHER" id="PTHR10288">
    <property type="entry name" value="KH DOMAIN CONTAINING RNA BINDING PROTEIN"/>
    <property type="match status" value="1"/>
</dbReference>
<gene>
    <name evidence="6" type="ORF">POBO1169_LOCUS5148</name>
</gene>
<dbReference type="EMBL" id="HBFA01009799">
    <property type="protein sequence ID" value="CAD8657905.1"/>
    <property type="molecule type" value="Transcribed_RNA"/>
</dbReference>
<keyword evidence="2" id="KW-0694">RNA-binding</keyword>
<evidence type="ECO:0000256" key="2">
    <source>
        <dbReference type="PROSITE-ProRule" id="PRU00117"/>
    </source>
</evidence>
<evidence type="ECO:0000256" key="1">
    <source>
        <dbReference type="ARBA" id="ARBA00022737"/>
    </source>
</evidence>
<evidence type="ECO:0000313" key="6">
    <source>
        <dbReference type="EMBL" id="CAD8657905.1"/>
    </source>
</evidence>
<feature type="region of interest" description="Disordered" evidence="4">
    <location>
        <begin position="46"/>
        <end position="75"/>
    </location>
</feature>
<name>A0A7S0N5T6_9CHLO</name>